<dbReference type="PANTHER" id="PTHR43462:SF1">
    <property type="entry name" value="ALANYL-TRNA EDITING PROTEIN AARSD1"/>
    <property type="match status" value="1"/>
</dbReference>
<protein>
    <submittedName>
        <fullName evidence="6">Alanyl-tRNA editing protein</fullName>
    </submittedName>
</protein>
<sequence length="410" mass="46086">MDLSRRLYYFDSHLMQFDAIVIQASRRDDEHYELVLDKSAFYPTSGGQPHDVGTLNDTRVIEVLIRDEEVVHVVENEIPVGTPVHGVIDWGRRLDHMQHHCGQHILSAAFEQLFDLDTVGFHMSEHAVTVDIATPSLEAADLARAEQLANQIVFENRSVTAQFVDTAALSGLFLRYPPKVDEHIRIVTIDGFNDNACGGTHPKRTGEIGLIKVTRQEKVRNATRLTFVCGTRALRDYDGRVQVTQQLTSQLSVEWEKLPPVVAAQLAEGAEQKRTTQRLLRSLAEYHAKEQLQLHMDELLTHRVAIARFEDCSDAETWKITFRAFQEHATDLVPDRTVIAVAEFSGRVHIQGQSTGQVDMRQLLAQLLAEVDGRGGGNAQLAQGSAPSSGDRNLIWYEERIRRLVSELAE</sequence>
<dbReference type="InterPro" id="IPR018165">
    <property type="entry name" value="Ala-tRNA-synth_IIc_core"/>
</dbReference>
<evidence type="ECO:0000313" key="6">
    <source>
        <dbReference type="EMBL" id="MFB5189660.1"/>
    </source>
</evidence>
<dbReference type="Gene3D" id="3.10.310.40">
    <property type="match status" value="1"/>
</dbReference>
<comment type="subcellular location">
    <subcellularLocation>
        <location evidence="2">Cytoplasm</location>
    </subcellularLocation>
</comment>
<evidence type="ECO:0000256" key="1">
    <source>
        <dbReference type="ARBA" id="ARBA00001947"/>
    </source>
</evidence>
<evidence type="ECO:0000259" key="5">
    <source>
        <dbReference type="PROSITE" id="PS50860"/>
    </source>
</evidence>
<keyword evidence="3" id="KW-0479">Metal-binding</keyword>
<organism evidence="6 7">
    <name type="scientific">Alicyclobacillus fastidiosus</name>
    <dbReference type="NCBI Taxonomy" id="392011"/>
    <lineage>
        <taxon>Bacteria</taxon>
        <taxon>Bacillati</taxon>
        <taxon>Bacillota</taxon>
        <taxon>Bacilli</taxon>
        <taxon>Bacillales</taxon>
        <taxon>Alicyclobacillaceae</taxon>
        <taxon>Alicyclobacillus</taxon>
    </lineage>
</organism>
<dbReference type="Pfam" id="PF01411">
    <property type="entry name" value="tRNA-synt_2c"/>
    <property type="match status" value="1"/>
</dbReference>
<keyword evidence="7" id="KW-1185">Reference proteome</keyword>
<dbReference type="PROSITE" id="PS50860">
    <property type="entry name" value="AA_TRNA_LIGASE_II_ALA"/>
    <property type="match status" value="1"/>
</dbReference>
<comment type="caution">
    <text evidence="6">The sequence shown here is derived from an EMBL/GenBank/DDBJ whole genome shotgun (WGS) entry which is preliminary data.</text>
</comment>
<proteinExistence type="predicted"/>
<dbReference type="InterPro" id="IPR003156">
    <property type="entry name" value="DHHA1_dom"/>
</dbReference>
<dbReference type="InterPro" id="IPR009000">
    <property type="entry name" value="Transl_B-barrel_sf"/>
</dbReference>
<gene>
    <name evidence="6" type="ORF">KKP3000_002936</name>
</gene>
<evidence type="ECO:0000256" key="2">
    <source>
        <dbReference type="ARBA" id="ARBA00004496"/>
    </source>
</evidence>
<dbReference type="RefSeq" id="WP_275475291.1">
    <property type="nucleotide sequence ID" value="NZ_CP162940.1"/>
</dbReference>
<evidence type="ECO:0000256" key="3">
    <source>
        <dbReference type="ARBA" id="ARBA00022723"/>
    </source>
</evidence>
<dbReference type="Pfam" id="PF02272">
    <property type="entry name" value="DHHA1"/>
    <property type="match status" value="1"/>
</dbReference>
<accession>A0ABV5ACU7</accession>
<dbReference type="Pfam" id="PF07973">
    <property type="entry name" value="tRNA_SAD"/>
    <property type="match status" value="1"/>
</dbReference>
<evidence type="ECO:0000256" key="4">
    <source>
        <dbReference type="ARBA" id="ARBA00022833"/>
    </source>
</evidence>
<dbReference type="SMART" id="SM00863">
    <property type="entry name" value="tRNA_SAD"/>
    <property type="match status" value="1"/>
</dbReference>
<keyword evidence="4" id="KW-0862">Zinc</keyword>
<dbReference type="InterPro" id="IPR018163">
    <property type="entry name" value="Thr/Ala-tRNA-synth_IIc_edit"/>
</dbReference>
<dbReference type="Gene3D" id="2.40.30.130">
    <property type="match status" value="1"/>
</dbReference>
<dbReference type="SUPFAM" id="SSF55186">
    <property type="entry name" value="ThrRS/AlaRS common domain"/>
    <property type="match status" value="1"/>
</dbReference>
<dbReference type="PANTHER" id="PTHR43462">
    <property type="entry name" value="ALANYL-TRNA EDITING PROTEIN"/>
    <property type="match status" value="1"/>
</dbReference>
<dbReference type="Proteomes" id="UP001579974">
    <property type="component" value="Unassembled WGS sequence"/>
</dbReference>
<evidence type="ECO:0000313" key="7">
    <source>
        <dbReference type="Proteomes" id="UP001579974"/>
    </source>
</evidence>
<comment type="cofactor">
    <cofactor evidence="1">
        <name>Zn(2+)</name>
        <dbReference type="ChEBI" id="CHEBI:29105"/>
    </cofactor>
</comment>
<dbReference type="SUPFAM" id="SSF50447">
    <property type="entry name" value="Translation proteins"/>
    <property type="match status" value="1"/>
</dbReference>
<dbReference type="InterPro" id="IPR051335">
    <property type="entry name" value="Alanyl-tRNA_Editing_Enzymes"/>
</dbReference>
<dbReference type="InterPro" id="IPR012947">
    <property type="entry name" value="tRNA_SAD"/>
</dbReference>
<feature type="domain" description="Alanyl-transfer RNA synthetases family profile" evidence="5">
    <location>
        <begin position="1"/>
        <end position="224"/>
    </location>
</feature>
<dbReference type="EMBL" id="JBDXSU010000003">
    <property type="protein sequence ID" value="MFB5189660.1"/>
    <property type="molecule type" value="Genomic_DNA"/>
</dbReference>
<reference evidence="6 7" key="1">
    <citation type="journal article" date="2024" name="Int. J. Mol. Sci.">
        <title>Exploration of Alicyclobacillus spp. Genome in Search of Antibiotic Resistance.</title>
        <authorList>
            <person name="Bucka-Kolendo J."/>
            <person name="Kiousi D.E."/>
            <person name="Dekowska A."/>
            <person name="Mikolajczuk-Szczyrba A."/>
            <person name="Karadedos D.M."/>
            <person name="Michael P."/>
            <person name="Galanis A."/>
            <person name="Sokolowska B."/>
        </authorList>
    </citation>
    <scope>NUCLEOTIDE SEQUENCE [LARGE SCALE GENOMIC DNA]</scope>
    <source>
        <strain evidence="6 7">KKP 3000</strain>
    </source>
</reference>
<dbReference type="InterPro" id="IPR018164">
    <property type="entry name" value="Ala-tRNA-synth_IIc_N"/>
</dbReference>
<dbReference type="Gene3D" id="3.30.980.10">
    <property type="entry name" value="Threonyl-trna Synthetase, Chain A, domain 2"/>
    <property type="match status" value="1"/>
</dbReference>
<name>A0ABV5ACU7_9BACL</name>